<dbReference type="SUPFAM" id="SSF55874">
    <property type="entry name" value="ATPase domain of HSP90 chaperone/DNA topoisomerase II/histidine kinase"/>
    <property type="match status" value="1"/>
</dbReference>
<dbReference type="SMART" id="SM00091">
    <property type="entry name" value="PAS"/>
    <property type="match status" value="2"/>
</dbReference>
<feature type="domain" description="Histidine kinase" evidence="7">
    <location>
        <begin position="325"/>
        <end position="553"/>
    </location>
</feature>
<dbReference type="EMBL" id="CM001368">
    <property type="protein sequence ID" value="EHJ48777.1"/>
    <property type="molecule type" value="Genomic_DNA"/>
</dbReference>
<dbReference type="Gene3D" id="3.40.50.2300">
    <property type="match status" value="1"/>
</dbReference>
<dbReference type="FunFam" id="3.30.565.10:FF:000010">
    <property type="entry name" value="Sensor histidine kinase RcsC"/>
    <property type="match status" value="1"/>
</dbReference>
<dbReference type="Pfam" id="PF00072">
    <property type="entry name" value="Response_reg"/>
    <property type="match status" value="1"/>
</dbReference>
<dbReference type="OrthoDB" id="5468693at2"/>
<dbReference type="SMART" id="SM00388">
    <property type="entry name" value="HisKA"/>
    <property type="match status" value="1"/>
</dbReference>
<dbReference type="InterPro" id="IPR008207">
    <property type="entry name" value="Sig_transdc_His_kin_Hpt_dom"/>
</dbReference>
<dbReference type="Gene3D" id="1.20.120.160">
    <property type="entry name" value="HPT domain"/>
    <property type="match status" value="1"/>
</dbReference>
<dbReference type="SMART" id="SM00073">
    <property type="entry name" value="HPT"/>
    <property type="match status" value="1"/>
</dbReference>
<sequence>MSKLCSMENPRDTAALNTNLDDGPFGRLGDALPCPAFLVGPDGLVRQANGPALELFGETRGAPCPLERPATVGTDAPQWDGEGRGRRFRVSESRWEESGRVAGRFLCAVDVTDLDQARRLSARREGQFAAIVAEAQEGVAIAVNGRLAYVNPFLERLTGHDAATLCAGPFAAFLHEDDRAEVLDRHRRRLAGQPAPSGHTFRIVTRDGGVRWVRAASTRIAWEGGAASLNLLSDITAERQAELALADLVRDQEAVIASRTASLREANQTLEREIEEREAAGRSLQAANERLSREIAEHERTARKLTEARKKATEASRAKSVFLANMSHEIRTPLNIILGMADMALRPDSRDRMDNVRALEMIREAGTSLRGLLGDLLDLSRVEAGRLTLESIVFSPAHVLTAVLDGHAVLAERQGLVLAAAVGPDVPETLVGDPGRLGQILGNLVGNALKFTPKGRIDVSVRRVEEGGKNADPAAVTLLFSVKDTGIGIAPEKTKAIFQTFRQADEATSRQFGGSGLGLAICRRLVGLLGGRIRVKSRPGNGSEFTFTVRFRQAEAGTPGPKSGEPAPPPLPPLDILLAEDSDLAAEMLVAFLTPRGHRVTRAINGLEALGTLAMRRFDLVFMDIRMPVMDGLEAIGAIRRGQVPGLAPDLPILALTAHGETRDRDRILAAGATAYLAKPVDLDRLLGTMARVMAGQGEAGPGPDAGRRPGEAGAGEAFDCGRDEALENLGGDVELYDRLAAIFLRDTPVDRQRLREALEGADLEATVRLAHGLKGNAGVIGATPAAIRARDLERAAREGRMEAFAALALALEAELDRVQAGLAARGIAPAAP</sequence>
<evidence type="ECO:0000313" key="12">
    <source>
        <dbReference type="EMBL" id="EHJ48777.1"/>
    </source>
</evidence>
<dbReference type="InterPro" id="IPR003594">
    <property type="entry name" value="HATPase_dom"/>
</dbReference>
<reference evidence="13" key="1">
    <citation type="journal article" date="2015" name="Genome Announc.">
        <title>High-Quality Draft Genome Sequence of Desulfovibrio carbinoliphilus FW-101-2B, an Organic Acid-Oxidizing Sulfate-Reducing Bacterium Isolated from Uranium(VI)-Contaminated Groundwater.</title>
        <authorList>
            <person name="Ramsay B.D."/>
            <person name="Hwang C."/>
            <person name="Woo H.L."/>
            <person name="Carroll S.L."/>
            <person name="Lucas S."/>
            <person name="Han J."/>
            <person name="Lapidus A.L."/>
            <person name="Cheng J.F."/>
            <person name="Goodwin L.A."/>
            <person name="Pitluck S."/>
            <person name="Peters L."/>
            <person name="Chertkov O."/>
            <person name="Held B."/>
            <person name="Detter J.C."/>
            <person name="Han C.S."/>
            <person name="Tapia R."/>
            <person name="Land M.L."/>
            <person name="Hauser L.J."/>
            <person name="Kyrpides N.C."/>
            <person name="Ivanova N.N."/>
            <person name="Mikhailova N."/>
            <person name="Pagani I."/>
            <person name="Woyke T."/>
            <person name="Arkin A.P."/>
            <person name="Dehal P."/>
            <person name="Chivian D."/>
            <person name="Criddle C.S."/>
            <person name="Wu W."/>
            <person name="Chakraborty R."/>
            <person name="Hazen T.C."/>
            <person name="Fields M.W."/>
        </authorList>
    </citation>
    <scope>NUCLEOTIDE SEQUENCE [LARGE SCALE GENOMIC DNA]</scope>
    <source>
        <strain evidence="13">FW-101-2B</strain>
    </source>
</reference>
<dbReference type="AlphaFoldDB" id="G7QB35"/>
<dbReference type="SUPFAM" id="SSF47384">
    <property type="entry name" value="Homodimeric domain of signal transducing histidine kinase"/>
    <property type="match status" value="1"/>
</dbReference>
<dbReference type="InterPro" id="IPR036097">
    <property type="entry name" value="HisK_dim/P_sf"/>
</dbReference>
<dbReference type="InterPro" id="IPR036641">
    <property type="entry name" value="HPT_dom_sf"/>
</dbReference>
<organism evidence="12 13">
    <name type="scientific">Solidesulfovibrio carbinoliphilus subsp. oakridgensis</name>
    <dbReference type="NCBI Taxonomy" id="694327"/>
    <lineage>
        <taxon>Bacteria</taxon>
        <taxon>Pseudomonadati</taxon>
        <taxon>Thermodesulfobacteriota</taxon>
        <taxon>Desulfovibrionia</taxon>
        <taxon>Desulfovibrionales</taxon>
        <taxon>Desulfovibrionaceae</taxon>
        <taxon>Solidesulfovibrio</taxon>
    </lineage>
</organism>
<dbReference type="PANTHER" id="PTHR45339">
    <property type="entry name" value="HYBRID SIGNAL TRANSDUCTION HISTIDINE KINASE J"/>
    <property type="match status" value="1"/>
</dbReference>
<feature type="domain" description="Response regulatory" evidence="8">
    <location>
        <begin position="575"/>
        <end position="694"/>
    </location>
</feature>
<dbReference type="PROSITE" id="PS50112">
    <property type="entry name" value="PAS"/>
    <property type="match status" value="1"/>
</dbReference>
<dbReference type="InterPro" id="IPR001789">
    <property type="entry name" value="Sig_transdc_resp-reg_receiver"/>
</dbReference>
<evidence type="ECO:0000259" key="7">
    <source>
        <dbReference type="PROSITE" id="PS50109"/>
    </source>
</evidence>
<dbReference type="PROSITE" id="PS50109">
    <property type="entry name" value="HIS_KIN"/>
    <property type="match status" value="1"/>
</dbReference>
<feature type="domain" description="PAS" evidence="9">
    <location>
        <begin position="144"/>
        <end position="193"/>
    </location>
</feature>
<dbReference type="InterPro" id="IPR036890">
    <property type="entry name" value="HATPase_C_sf"/>
</dbReference>
<dbReference type="HOGENOM" id="CLU_000445_114_15_7"/>
<evidence type="ECO:0000259" key="9">
    <source>
        <dbReference type="PROSITE" id="PS50112"/>
    </source>
</evidence>
<proteinExistence type="predicted"/>
<dbReference type="InterPro" id="IPR005467">
    <property type="entry name" value="His_kinase_dom"/>
</dbReference>
<dbReference type="Proteomes" id="UP000004662">
    <property type="component" value="Chromosome"/>
</dbReference>
<dbReference type="InterPro" id="IPR004358">
    <property type="entry name" value="Sig_transdc_His_kin-like_C"/>
</dbReference>
<dbReference type="InterPro" id="IPR000014">
    <property type="entry name" value="PAS"/>
</dbReference>
<accession>G7QB35</accession>
<dbReference type="CDD" id="cd17546">
    <property type="entry name" value="REC_hyHK_CKI1_RcsC-like"/>
    <property type="match status" value="1"/>
</dbReference>
<name>G7QB35_9BACT</name>
<comment type="catalytic activity">
    <reaction evidence="1">
        <text>ATP + protein L-histidine = ADP + protein N-phospho-L-histidine.</text>
        <dbReference type="EC" id="2.7.13.3"/>
    </reaction>
</comment>
<dbReference type="SMART" id="SM00448">
    <property type="entry name" value="REC"/>
    <property type="match status" value="1"/>
</dbReference>
<dbReference type="PROSITE" id="PS50894">
    <property type="entry name" value="HPT"/>
    <property type="match status" value="1"/>
</dbReference>
<dbReference type="SUPFAM" id="SSF55785">
    <property type="entry name" value="PYP-like sensor domain (PAS domain)"/>
    <property type="match status" value="1"/>
</dbReference>
<evidence type="ECO:0000259" key="10">
    <source>
        <dbReference type="PROSITE" id="PS50113"/>
    </source>
</evidence>
<feature type="region of interest" description="Disordered" evidence="6">
    <location>
        <begin position="293"/>
        <end position="312"/>
    </location>
</feature>
<evidence type="ECO:0000256" key="4">
    <source>
        <dbReference type="PROSITE-ProRule" id="PRU00110"/>
    </source>
</evidence>
<dbReference type="CDD" id="cd00130">
    <property type="entry name" value="PAS"/>
    <property type="match status" value="1"/>
</dbReference>
<dbReference type="CDD" id="cd00082">
    <property type="entry name" value="HisKA"/>
    <property type="match status" value="1"/>
</dbReference>
<keyword evidence="12" id="KW-0418">Kinase</keyword>
<dbReference type="SMART" id="SM00387">
    <property type="entry name" value="HATPase_c"/>
    <property type="match status" value="1"/>
</dbReference>
<dbReference type="GO" id="GO:0005886">
    <property type="term" value="C:plasma membrane"/>
    <property type="evidence" value="ECO:0007669"/>
    <property type="project" value="UniProtKB-SubCell"/>
</dbReference>
<dbReference type="Gene3D" id="3.30.565.10">
    <property type="entry name" value="Histidine kinase-like ATPase, C-terminal domain"/>
    <property type="match status" value="1"/>
</dbReference>
<dbReference type="PRINTS" id="PR00344">
    <property type="entry name" value="BCTRLSENSOR"/>
</dbReference>
<dbReference type="Gene3D" id="3.30.450.20">
    <property type="entry name" value="PAS domain"/>
    <property type="match status" value="1"/>
</dbReference>
<feature type="domain" description="HPt" evidence="11">
    <location>
        <begin position="733"/>
        <end position="826"/>
    </location>
</feature>
<dbReference type="Pfam" id="PF00512">
    <property type="entry name" value="HisKA"/>
    <property type="match status" value="1"/>
</dbReference>
<dbReference type="GO" id="GO:0000155">
    <property type="term" value="F:phosphorelay sensor kinase activity"/>
    <property type="evidence" value="ECO:0007669"/>
    <property type="project" value="InterPro"/>
</dbReference>
<dbReference type="InterPro" id="IPR013655">
    <property type="entry name" value="PAS_fold_3"/>
</dbReference>
<dbReference type="PROSITE" id="PS50113">
    <property type="entry name" value="PAC"/>
    <property type="match status" value="1"/>
</dbReference>
<dbReference type="CDD" id="cd16922">
    <property type="entry name" value="HATPase_EvgS-ArcB-TorS-like"/>
    <property type="match status" value="1"/>
</dbReference>
<dbReference type="Pfam" id="PF08447">
    <property type="entry name" value="PAS_3"/>
    <property type="match status" value="1"/>
</dbReference>
<evidence type="ECO:0000256" key="2">
    <source>
        <dbReference type="ARBA" id="ARBA00012438"/>
    </source>
</evidence>
<dbReference type="InterPro" id="IPR000700">
    <property type="entry name" value="PAS-assoc_C"/>
</dbReference>
<dbReference type="SUPFAM" id="SSF52172">
    <property type="entry name" value="CheY-like"/>
    <property type="match status" value="1"/>
</dbReference>
<dbReference type="STRING" id="694327.DFW101_2773"/>
<feature type="region of interest" description="Disordered" evidence="6">
    <location>
        <begin position="696"/>
        <end position="718"/>
    </location>
</feature>
<evidence type="ECO:0000259" key="8">
    <source>
        <dbReference type="PROSITE" id="PS50110"/>
    </source>
</evidence>
<gene>
    <name evidence="12" type="ORF">DFW101_2773</name>
</gene>
<evidence type="ECO:0000256" key="1">
    <source>
        <dbReference type="ARBA" id="ARBA00000085"/>
    </source>
</evidence>
<dbReference type="PANTHER" id="PTHR45339:SF3">
    <property type="entry name" value="HISTIDINE KINASE"/>
    <property type="match status" value="1"/>
</dbReference>
<dbReference type="SUPFAM" id="SSF47226">
    <property type="entry name" value="Histidine-containing phosphotransfer domain, HPT domain"/>
    <property type="match status" value="1"/>
</dbReference>
<evidence type="ECO:0000256" key="3">
    <source>
        <dbReference type="ARBA" id="ARBA00022553"/>
    </source>
</evidence>
<dbReference type="PROSITE" id="PS50110">
    <property type="entry name" value="RESPONSE_REGULATORY"/>
    <property type="match status" value="1"/>
</dbReference>
<dbReference type="EC" id="2.7.13.3" evidence="2"/>
<dbReference type="Pfam" id="PF01627">
    <property type="entry name" value="Hpt"/>
    <property type="match status" value="1"/>
</dbReference>
<protein>
    <recommendedName>
        <fullName evidence="2">histidine kinase</fullName>
        <ecNumber evidence="2">2.7.13.3</ecNumber>
    </recommendedName>
</protein>
<dbReference type="CDD" id="cd00088">
    <property type="entry name" value="HPT"/>
    <property type="match status" value="1"/>
</dbReference>
<dbReference type="NCBIfam" id="TIGR00229">
    <property type="entry name" value="sensory_box"/>
    <property type="match status" value="1"/>
</dbReference>
<keyword evidence="13" id="KW-1185">Reference proteome</keyword>
<feature type="domain" description="PAC" evidence="10">
    <location>
        <begin position="197"/>
        <end position="247"/>
    </location>
</feature>
<dbReference type="InterPro" id="IPR011006">
    <property type="entry name" value="CheY-like_superfamily"/>
</dbReference>
<dbReference type="InterPro" id="IPR003661">
    <property type="entry name" value="HisK_dim/P_dom"/>
</dbReference>
<evidence type="ECO:0000256" key="6">
    <source>
        <dbReference type="SAM" id="MobiDB-lite"/>
    </source>
</evidence>
<evidence type="ECO:0000256" key="5">
    <source>
        <dbReference type="PROSITE-ProRule" id="PRU00169"/>
    </source>
</evidence>
<keyword evidence="12" id="KW-0808">Transferase</keyword>
<keyword evidence="3 5" id="KW-0597">Phosphoprotein</keyword>
<dbReference type="Pfam" id="PF02518">
    <property type="entry name" value="HATPase_c"/>
    <property type="match status" value="1"/>
</dbReference>
<dbReference type="GO" id="GO:0005524">
    <property type="term" value="F:ATP binding"/>
    <property type="evidence" value="ECO:0007669"/>
    <property type="project" value="UniProtKB-KW"/>
</dbReference>
<dbReference type="eggNOG" id="COG2205">
    <property type="taxonomic scope" value="Bacteria"/>
</dbReference>
<dbReference type="Gene3D" id="1.10.287.130">
    <property type="match status" value="1"/>
</dbReference>
<evidence type="ECO:0000259" key="11">
    <source>
        <dbReference type="PROSITE" id="PS50894"/>
    </source>
</evidence>
<feature type="modified residue" description="4-aspartylphosphate" evidence="5">
    <location>
        <position position="624"/>
    </location>
</feature>
<dbReference type="InterPro" id="IPR035965">
    <property type="entry name" value="PAS-like_dom_sf"/>
</dbReference>
<feature type="modified residue" description="Phosphohistidine" evidence="4">
    <location>
        <position position="772"/>
    </location>
</feature>
<evidence type="ECO:0000313" key="13">
    <source>
        <dbReference type="Proteomes" id="UP000004662"/>
    </source>
</evidence>